<keyword evidence="1" id="KW-1133">Transmembrane helix</keyword>
<dbReference type="Proteomes" id="UP000263377">
    <property type="component" value="Unassembled WGS sequence"/>
</dbReference>
<feature type="transmembrane region" description="Helical" evidence="1">
    <location>
        <begin position="82"/>
        <end position="101"/>
    </location>
</feature>
<accession>A0A372ZW02</accession>
<evidence type="ECO:0000313" key="3">
    <source>
        <dbReference type="Proteomes" id="UP000263377"/>
    </source>
</evidence>
<sequence>MSRPHGAPGRPPVHWAPDLVLAAVVVAGAVAAASVGSFVLNWLKLLALYGPGVEALDVFGVVVMLVLLALTGRGTRRLGYRITPYAALAAAPLMPLVFWLTSDVPVIGR</sequence>
<reference evidence="2 3" key="1">
    <citation type="submission" date="2018-08" db="EMBL/GenBank/DDBJ databases">
        <title>Diversity &amp; Physiological Properties of Lignin-Decomposing Actinobacteria from Soil.</title>
        <authorList>
            <person name="Roh S.G."/>
            <person name="Kim S.B."/>
        </authorList>
    </citation>
    <scope>NUCLEOTIDE SEQUENCE [LARGE SCALE GENOMIC DNA]</scope>
    <source>
        <strain evidence="2 3">MMS17-GH009</strain>
    </source>
</reference>
<feature type="transmembrane region" description="Helical" evidence="1">
    <location>
        <begin position="46"/>
        <end position="70"/>
    </location>
</feature>
<proteinExistence type="predicted"/>
<feature type="transmembrane region" description="Helical" evidence="1">
    <location>
        <begin position="20"/>
        <end position="40"/>
    </location>
</feature>
<evidence type="ECO:0000313" key="2">
    <source>
        <dbReference type="EMBL" id="RGD60076.1"/>
    </source>
</evidence>
<dbReference type="RefSeq" id="WP_117488207.1">
    <property type="nucleotide sequence ID" value="NZ_QVIG01000001.1"/>
</dbReference>
<keyword evidence="1" id="KW-0812">Transmembrane</keyword>
<keyword evidence="3" id="KW-1185">Reference proteome</keyword>
<name>A0A372ZW02_9ACTN</name>
<keyword evidence="1" id="KW-0472">Membrane</keyword>
<organism evidence="2 3">
    <name type="scientific">Kitasatospora xanthocidica</name>
    <dbReference type="NCBI Taxonomy" id="83382"/>
    <lineage>
        <taxon>Bacteria</taxon>
        <taxon>Bacillati</taxon>
        <taxon>Actinomycetota</taxon>
        <taxon>Actinomycetes</taxon>
        <taxon>Kitasatosporales</taxon>
        <taxon>Streptomycetaceae</taxon>
        <taxon>Kitasatospora</taxon>
    </lineage>
</organism>
<gene>
    <name evidence="2" type="ORF">DR950_21845</name>
</gene>
<dbReference type="EMBL" id="QVIG01000001">
    <property type="protein sequence ID" value="RGD60076.1"/>
    <property type="molecule type" value="Genomic_DNA"/>
</dbReference>
<protein>
    <submittedName>
        <fullName evidence="2">Uncharacterized protein</fullName>
    </submittedName>
</protein>
<dbReference type="AlphaFoldDB" id="A0A372ZW02"/>
<evidence type="ECO:0000256" key="1">
    <source>
        <dbReference type="SAM" id="Phobius"/>
    </source>
</evidence>
<comment type="caution">
    <text evidence="2">The sequence shown here is derived from an EMBL/GenBank/DDBJ whole genome shotgun (WGS) entry which is preliminary data.</text>
</comment>